<dbReference type="SUPFAM" id="SSF47240">
    <property type="entry name" value="Ferritin-like"/>
    <property type="match status" value="1"/>
</dbReference>
<evidence type="ECO:0000313" key="1">
    <source>
        <dbReference type="EMBL" id="OGI69633.1"/>
    </source>
</evidence>
<dbReference type="CDD" id="cd00657">
    <property type="entry name" value="Ferritin_like"/>
    <property type="match status" value="1"/>
</dbReference>
<evidence type="ECO:0008006" key="3">
    <source>
        <dbReference type="Google" id="ProtNLM"/>
    </source>
</evidence>
<dbReference type="AlphaFoldDB" id="A0A1F6VJ18"/>
<dbReference type="Proteomes" id="UP000179076">
    <property type="component" value="Unassembled WGS sequence"/>
</dbReference>
<dbReference type="PIRSF" id="PIRSF012318">
    <property type="entry name" value="UCP012318"/>
    <property type="match status" value="1"/>
</dbReference>
<proteinExistence type="predicted"/>
<gene>
    <name evidence="1" type="ORF">A2W18_04145</name>
</gene>
<protein>
    <recommendedName>
        <fullName evidence="3">DUF455 domain-containing protein</fullName>
    </recommendedName>
</protein>
<dbReference type="EMBL" id="MFSP01000016">
    <property type="protein sequence ID" value="OGI69633.1"/>
    <property type="molecule type" value="Genomic_DNA"/>
</dbReference>
<accession>A0A1F6VJ18</accession>
<dbReference type="InterPro" id="IPR007402">
    <property type="entry name" value="DUF455"/>
</dbReference>
<comment type="caution">
    <text evidence="1">The sequence shown here is derived from an EMBL/GenBank/DDBJ whole genome shotgun (WGS) entry which is preliminary data.</text>
</comment>
<dbReference type="PANTHER" id="PTHR42782:SF4">
    <property type="entry name" value="DUF455 DOMAIN-CONTAINING PROTEIN"/>
    <property type="match status" value="1"/>
</dbReference>
<dbReference type="PANTHER" id="PTHR42782">
    <property type="entry name" value="SI:CH73-314G15.3"/>
    <property type="match status" value="1"/>
</dbReference>
<sequence>MSNLHDRAHAALCERDPTAKCAHARALLRDWDAARLVIGAGTTVVEPVAEPGRPERPALVSPRAVERRKVSTREGRAALIHSLVHIEFNAVNLALDAVFRFRDLPRDYYSDWIRVVAEEAYHFSLLRDHLQTLGFDYGSFTAHNGLWEMAVKTAHDPLVRMALVPRLLEARGLDAAPMLIAKFDSCGDARAVEIMKIIQRDEVEHVRIGNRWYAYFCVQRGLDPVATFRQLLTEFDARLRPPFDVAARRRAGFSDVELELLGELAQASKT</sequence>
<dbReference type="Pfam" id="PF04305">
    <property type="entry name" value="DUF455"/>
    <property type="match status" value="1"/>
</dbReference>
<organism evidence="1 2">
    <name type="scientific">Candidatus Muproteobacteria bacterium RBG_16_60_9</name>
    <dbReference type="NCBI Taxonomy" id="1817755"/>
    <lineage>
        <taxon>Bacteria</taxon>
        <taxon>Pseudomonadati</taxon>
        <taxon>Pseudomonadota</taxon>
        <taxon>Candidatus Muproteobacteria</taxon>
    </lineage>
</organism>
<evidence type="ECO:0000313" key="2">
    <source>
        <dbReference type="Proteomes" id="UP000179076"/>
    </source>
</evidence>
<dbReference type="InterPro" id="IPR009078">
    <property type="entry name" value="Ferritin-like_SF"/>
</dbReference>
<dbReference type="InterPro" id="IPR011197">
    <property type="entry name" value="UCP012318"/>
</dbReference>
<reference evidence="1 2" key="1">
    <citation type="journal article" date="2016" name="Nat. Commun.">
        <title>Thousands of microbial genomes shed light on interconnected biogeochemical processes in an aquifer system.</title>
        <authorList>
            <person name="Anantharaman K."/>
            <person name="Brown C.T."/>
            <person name="Hug L.A."/>
            <person name="Sharon I."/>
            <person name="Castelle C.J."/>
            <person name="Probst A.J."/>
            <person name="Thomas B.C."/>
            <person name="Singh A."/>
            <person name="Wilkins M.J."/>
            <person name="Karaoz U."/>
            <person name="Brodie E.L."/>
            <person name="Williams K.H."/>
            <person name="Hubbard S.S."/>
            <person name="Banfield J.F."/>
        </authorList>
    </citation>
    <scope>NUCLEOTIDE SEQUENCE [LARGE SCALE GENOMIC DNA]</scope>
</reference>
<name>A0A1F6VJ18_9PROT</name>